<dbReference type="Gene3D" id="3.40.50.1820">
    <property type="entry name" value="alpha/beta hydrolase"/>
    <property type="match status" value="1"/>
</dbReference>
<feature type="domain" description="Alpha/beta hydrolase fold-3" evidence="2">
    <location>
        <begin position="67"/>
        <end position="262"/>
    </location>
</feature>
<evidence type="ECO:0000313" key="4">
    <source>
        <dbReference type="EMBL" id="CAL4807086.1"/>
    </source>
</evidence>
<keyword evidence="4" id="KW-0413">Isomerase</keyword>
<accession>A0A9P1GRB2</accession>
<organism evidence="3">
    <name type="scientific">Cladocopium goreaui</name>
    <dbReference type="NCBI Taxonomy" id="2562237"/>
    <lineage>
        <taxon>Eukaryota</taxon>
        <taxon>Sar</taxon>
        <taxon>Alveolata</taxon>
        <taxon>Dinophyceae</taxon>
        <taxon>Suessiales</taxon>
        <taxon>Symbiodiniaceae</taxon>
        <taxon>Cladocopium</taxon>
    </lineage>
</organism>
<comment type="caution">
    <text evidence="3">The sequence shown here is derived from an EMBL/GenBank/DDBJ whole genome shotgun (WGS) entry which is preliminary data.</text>
</comment>
<keyword evidence="5" id="KW-1185">Reference proteome</keyword>
<name>A0A9P1GRB2_9DINO</name>
<dbReference type="Pfam" id="PF07859">
    <property type="entry name" value="Abhydrolase_3"/>
    <property type="match status" value="1"/>
</dbReference>
<dbReference type="GO" id="GO:0016787">
    <property type="term" value="F:hydrolase activity"/>
    <property type="evidence" value="ECO:0007669"/>
    <property type="project" value="UniProtKB-KW"/>
</dbReference>
<evidence type="ECO:0000259" key="2">
    <source>
        <dbReference type="Pfam" id="PF07859"/>
    </source>
</evidence>
<feature type="non-terminal residue" evidence="3">
    <location>
        <position position="1"/>
    </location>
</feature>
<dbReference type="Proteomes" id="UP001152797">
    <property type="component" value="Unassembled WGS sequence"/>
</dbReference>
<dbReference type="PANTHER" id="PTHR48081">
    <property type="entry name" value="AB HYDROLASE SUPERFAMILY PROTEIN C4A8.06C"/>
    <property type="match status" value="1"/>
</dbReference>
<feature type="non-terminal residue" evidence="3">
    <location>
        <position position="321"/>
    </location>
</feature>
<gene>
    <name evidence="3" type="ORF">C1SCF055_LOCUS44246</name>
</gene>
<evidence type="ECO:0000313" key="3">
    <source>
        <dbReference type="EMBL" id="CAI4019774.1"/>
    </source>
</evidence>
<dbReference type="InterPro" id="IPR050300">
    <property type="entry name" value="GDXG_lipolytic_enzyme"/>
</dbReference>
<reference evidence="4 5" key="2">
    <citation type="submission" date="2024-05" db="EMBL/GenBank/DDBJ databases">
        <authorList>
            <person name="Chen Y."/>
            <person name="Shah S."/>
            <person name="Dougan E. K."/>
            <person name="Thang M."/>
            <person name="Chan C."/>
        </authorList>
    </citation>
    <scope>NUCLEOTIDE SEQUENCE [LARGE SCALE GENOMIC DNA]</scope>
</reference>
<protein>
    <submittedName>
        <fullName evidence="4">Peptidyl-prolyl cis-trans isomerase G</fullName>
    </submittedName>
</protein>
<dbReference type="PANTHER" id="PTHR48081:SF31">
    <property type="entry name" value="STERYL ACETYL HYDROLASE MUG81-RELATED"/>
    <property type="match status" value="1"/>
</dbReference>
<dbReference type="InterPro" id="IPR029058">
    <property type="entry name" value="AB_hydrolase_fold"/>
</dbReference>
<dbReference type="EMBL" id="CAMXCT030006770">
    <property type="protein sequence ID" value="CAL4807086.1"/>
    <property type="molecule type" value="Genomic_DNA"/>
</dbReference>
<reference evidence="3" key="1">
    <citation type="submission" date="2022-10" db="EMBL/GenBank/DDBJ databases">
        <authorList>
            <person name="Chen Y."/>
            <person name="Dougan E. K."/>
            <person name="Chan C."/>
            <person name="Rhodes N."/>
            <person name="Thang M."/>
        </authorList>
    </citation>
    <scope>NUCLEOTIDE SEQUENCE</scope>
</reference>
<dbReference type="GO" id="GO:0016853">
    <property type="term" value="F:isomerase activity"/>
    <property type="evidence" value="ECO:0007669"/>
    <property type="project" value="UniProtKB-KW"/>
</dbReference>
<proteinExistence type="predicted"/>
<dbReference type="SUPFAM" id="SSF53474">
    <property type="entry name" value="alpha/beta-Hydrolases"/>
    <property type="match status" value="1"/>
</dbReference>
<keyword evidence="1" id="KW-0378">Hydrolase</keyword>
<dbReference type="AlphaFoldDB" id="A0A9P1GRB2"/>
<evidence type="ECO:0000256" key="1">
    <source>
        <dbReference type="ARBA" id="ARBA00022801"/>
    </source>
</evidence>
<evidence type="ECO:0000313" key="5">
    <source>
        <dbReference type="Proteomes" id="UP001152797"/>
    </source>
</evidence>
<sequence>CCANASPEFFAKFMHFCFFPMQGCIQGCLSSTGRSSRRLARQPVKIGSTDAEWIMLDRKASDTSKVVLYLPGGGFVARDHTAGVFASRVLPRLASKMPVVPPILVLNYTLPSSPSTVKEEIEATLSWLPGQGYTEIVVVGDSAGGYLAVQTFLQQTHKICGAVGICPPLDLTFSGDSYERNTNSCFLTKSFVEYARAAYLQLDHQDAQSVSDATARMHSITLNPQKLALLKEHPMMLVACEQDLMYDEVGTFAAAAARAGASNGVLVCDVRGEASFHISLLMPGLANPAHQQAMDQHLGLVDWTLELWEKWIGSYIFQALT</sequence>
<dbReference type="InterPro" id="IPR013094">
    <property type="entry name" value="AB_hydrolase_3"/>
</dbReference>
<dbReference type="EMBL" id="CAMXCT010006770">
    <property type="protein sequence ID" value="CAI4019774.1"/>
    <property type="molecule type" value="Genomic_DNA"/>
</dbReference>
<dbReference type="EMBL" id="CAMXCT020006770">
    <property type="protein sequence ID" value="CAL1173149.1"/>
    <property type="molecule type" value="Genomic_DNA"/>
</dbReference>
<dbReference type="OrthoDB" id="408631at2759"/>